<reference evidence="1" key="1">
    <citation type="journal article" date="2021" name="Proc. Natl. Acad. Sci. U.S.A.">
        <title>A Catalog of Tens of Thousands of Viruses from Human Metagenomes Reveals Hidden Associations with Chronic Diseases.</title>
        <authorList>
            <person name="Tisza M.J."/>
            <person name="Buck C.B."/>
        </authorList>
    </citation>
    <scope>NUCLEOTIDE SEQUENCE</scope>
    <source>
        <strain evidence="1">CtJDl18</strain>
    </source>
</reference>
<organism evidence="1">
    <name type="scientific">Podoviridae sp. ctJDl18</name>
    <dbReference type="NCBI Taxonomy" id="2825242"/>
    <lineage>
        <taxon>Viruses</taxon>
        <taxon>Duplodnaviria</taxon>
        <taxon>Heunggongvirae</taxon>
        <taxon>Uroviricota</taxon>
        <taxon>Caudoviricetes</taxon>
    </lineage>
</organism>
<accession>A0A8S5V0G6</accession>
<name>A0A8S5V0G6_9CAUD</name>
<evidence type="ECO:0000313" key="1">
    <source>
        <dbReference type="EMBL" id="DAG00222.1"/>
    </source>
</evidence>
<protein>
    <submittedName>
        <fullName evidence="1">Uncharacterized protein</fullName>
    </submittedName>
</protein>
<dbReference type="EMBL" id="BK016178">
    <property type="protein sequence ID" value="DAG00222.1"/>
    <property type="molecule type" value="Genomic_DNA"/>
</dbReference>
<proteinExistence type="predicted"/>
<sequence length="76" mass="9189">MDRIQNEISKLRHEQHLSEKLQAAQIRQIKREHDGLHKWITITPRLRLLCRIDEKGNLLPKEQERIRKVKQTFGIK</sequence>